<gene>
    <name evidence="1" type="ORF">MRATA1EN22A_LOCUS12772</name>
</gene>
<evidence type="ECO:0000313" key="2">
    <source>
        <dbReference type="Proteomes" id="UP001162501"/>
    </source>
</evidence>
<protein>
    <submittedName>
        <fullName evidence="1">Uncharacterized protein</fullName>
    </submittedName>
</protein>
<accession>A0AC59Z1F9</accession>
<reference evidence="1" key="1">
    <citation type="submission" date="2023-05" db="EMBL/GenBank/DDBJ databases">
        <authorList>
            <consortium name="ELIXIR-Norway"/>
        </authorList>
    </citation>
    <scope>NUCLEOTIDE SEQUENCE</scope>
</reference>
<dbReference type="EMBL" id="OX596105">
    <property type="protein sequence ID" value="CAN0147670.1"/>
    <property type="molecule type" value="Genomic_DNA"/>
</dbReference>
<reference evidence="1" key="2">
    <citation type="submission" date="2025-03" db="EMBL/GenBank/DDBJ databases">
        <authorList>
            <consortium name="ELIXIR-Norway"/>
            <consortium name="Elixir Norway"/>
        </authorList>
    </citation>
    <scope>NUCLEOTIDE SEQUENCE</scope>
</reference>
<evidence type="ECO:0000313" key="1">
    <source>
        <dbReference type="EMBL" id="CAN0147670.1"/>
    </source>
</evidence>
<name>A0AC59Z1F9_RANTA</name>
<organism evidence="1 2">
    <name type="scientific">Rangifer tarandus platyrhynchus</name>
    <name type="common">Svalbard reindeer</name>
    <dbReference type="NCBI Taxonomy" id="3082113"/>
    <lineage>
        <taxon>Eukaryota</taxon>
        <taxon>Metazoa</taxon>
        <taxon>Chordata</taxon>
        <taxon>Craniata</taxon>
        <taxon>Vertebrata</taxon>
        <taxon>Euteleostomi</taxon>
        <taxon>Mammalia</taxon>
        <taxon>Eutheria</taxon>
        <taxon>Laurasiatheria</taxon>
        <taxon>Artiodactyla</taxon>
        <taxon>Ruminantia</taxon>
        <taxon>Pecora</taxon>
        <taxon>Cervidae</taxon>
        <taxon>Odocoileinae</taxon>
        <taxon>Rangifer</taxon>
    </lineage>
</organism>
<proteinExistence type="predicted"/>
<sequence>MAGQSPQDEHKLPPHTRQHLGQAPRIAPAEGVSAPPAPLTRRASRPEEEQPDSPPLGFGWRETSESERQGESAPAYSLAVELRGKGGYSGPETDADSGKGCTAAAEGPGGLRELGFKVRDLEEMR</sequence>
<dbReference type="Proteomes" id="UP001162501">
    <property type="component" value="Chromosome 21"/>
</dbReference>